<evidence type="ECO:0000313" key="2">
    <source>
        <dbReference type="EMBL" id="VUC21102.1"/>
    </source>
</evidence>
<sequence>MPAQTRSSQGSRAAFSHAPTTLTLSWLALSLPLVVWDTVYVLGRPHTMEGGWMHWPFWAPYKLYGTVDHVYGWKAFNANNGFTSAQGFLNAVETSMYLVYLWNVLARSEAGTRAVKGRRGALTVVTGFSAAVMTLSKSVLYWSVVGANEYYSGFDNIGHNPTRDLVLLWIMPNAPWIFLSAYMTYSMGSDIVDGLAGTADHDKDE</sequence>
<organism evidence="2 3">
    <name type="scientific">Bionectria ochroleuca</name>
    <name type="common">Gliocladium roseum</name>
    <dbReference type="NCBI Taxonomy" id="29856"/>
    <lineage>
        <taxon>Eukaryota</taxon>
        <taxon>Fungi</taxon>
        <taxon>Dikarya</taxon>
        <taxon>Ascomycota</taxon>
        <taxon>Pezizomycotina</taxon>
        <taxon>Sordariomycetes</taxon>
        <taxon>Hypocreomycetidae</taxon>
        <taxon>Hypocreales</taxon>
        <taxon>Bionectriaceae</taxon>
        <taxon>Clonostachys</taxon>
    </lineage>
</organism>
<evidence type="ECO:0000256" key="1">
    <source>
        <dbReference type="SAM" id="Phobius"/>
    </source>
</evidence>
<proteinExistence type="predicted"/>
<comment type="caution">
    <text evidence="2">The sequence shown here is derived from an EMBL/GenBank/DDBJ whole genome shotgun (WGS) entry which is preliminary data.</text>
</comment>
<reference evidence="2 3" key="1">
    <citation type="submission" date="2019-06" db="EMBL/GenBank/DDBJ databases">
        <authorList>
            <person name="Broberg M."/>
        </authorList>
    </citation>
    <scope>NUCLEOTIDE SEQUENCE [LARGE SCALE GENOMIC DNA]</scope>
</reference>
<keyword evidence="1" id="KW-0812">Transmembrane</keyword>
<dbReference type="Proteomes" id="UP000766486">
    <property type="component" value="Unassembled WGS sequence"/>
</dbReference>
<dbReference type="PANTHER" id="PTHR37919">
    <property type="entry name" value="PROTEIN CBG05606"/>
    <property type="match status" value="1"/>
</dbReference>
<evidence type="ECO:0008006" key="4">
    <source>
        <dbReference type="Google" id="ProtNLM"/>
    </source>
</evidence>
<accession>A0ABY6TR38</accession>
<feature type="transmembrane region" description="Helical" evidence="1">
    <location>
        <begin position="24"/>
        <end position="43"/>
    </location>
</feature>
<keyword evidence="1" id="KW-0472">Membrane</keyword>
<name>A0ABY6TR38_BIOOC</name>
<feature type="transmembrane region" description="Helical" evidence="1">
    <location>
        <begin position="121"/>
        <end position="145"/>
    </location>
</feature>
<keyword evidence="1" id="KW-1133">Transmembrane helix</keyword>
<dbReference type="PANTHER" id="PTHR37919:SF2">
    <property type="entry name" value="EXPERA DOMAIN-CONTAINING PROTEIN"/>
    <property type="match status" value="1"/>
</dbReference>
<keyword evidence="3" id="KW-1185">Reference proteome</keyword>
<protein>
    <recommendedName>
        <fullName evidence="4">EXPERA domain-containing protein</fullName>
    </recommendedName>
</protein>
<gene>
    <name evidence="2" type="ORF">CLO192961_LOCUS40685</name>
</gene>
<dbReference type="EMBL" id="CABFNS010000341">
    <property type="protein sequence ID" value="VUC21102.1"/>
    <property type="molecule type" value="Genomic_DNA"/>
</dbReference>
<feature type="transmembrane region" description="Helical" evidence="1">
    <location>
        <begin position="165"/>
        <end position="185"/>
    </location>
</feature>
<evidence type="ECO:0000313" key="3">
    <source>
        <dbReference type="Proteomes" id="UP000766486"/>
    </source>
</evidence>